<comment type="caution">
    <text evidence="3">The sequence shown here is derived from an EMBL/GenBank/DDBJ whole genome shotgun (WGS) entry which is preliminary data.</text>
</comment>
<dbReference type="Proteomes" id="UP001498398">
    <property type="component" value="Unassembled WGS sequence"/>
</dbReference>
<dbReference type="EMBL" id="JBANRG010000001">
    <property type="protein sequence ID" value="KAK7471915.1"/>
    <property type="molecule type" value="Genomic_DNA"/>
</dbReference>
<proteinExistence type="predicted"/>
<gene>
    <name evidence="3" type="ORF">VKT23_000017</name>
</gene>
<feature type="compositionally biased region" description="Low complexity" evidence="1">
    <location>
        <begin position="42"/>
        <end position="55"/>
    </location>
</feature>
<organism evidence="3 4">
    <name type="scientific">Marasmiellus scandens</name>
    <dbReference type="NCBI Taxonomy" id="2682957"/>
    <lineage>
        <taxon>Eukaryota</taxon>
        <taxon>Fungi</taxon>
        <taxon>Dikarya</taxon>
        <taxon>Basidiomycota</taxon>
        <taxon>Agaricomycotina</taxon>
        <taxon>Agaricomycetes</taxon>
        <taxon>Agaricomycetidae</taxon>
        <taxon>Agaricales</taxon>
        <taxon>Marasmiineae</taxon>
        <taxon>Omphalotaceae</taxon>
        <taxon>Marasmiellus</taxon>
    </lineage>
</organism>
<name>A0ABR1K2Y2_9AGAR</name>
<dbReference type="InterPro" id="IPR056146">
    <property type="entry name" value="DUF7729"/>
</dbReference>
<evidence type="ECO:0000313" key="4">
    <source>
        <dbReference type="Proteomes" id="UP001498398"/>
    </source>
</evidence>
<evidence type="ECO:0000259" key="2">
    <source>
        <dbReference type="Pfam" id="PF24855"/>
    </source>
</evidence>
<feature type="compositionally biased region" description="Low complexity" evidence="1">
    <location>
        <begin position="167"/>
        <end position="183"/>
    </location>
</feature>
<dbReference type="PANTHER" id="PTHR39460">
    <property type="entry name" value="EXPRESSED PROTEIN"/>
    <property type="match status" value="1"/>
</dbReference>
<feature type="region of interest" description="Disordered" evidence="1">
    <location>
        <begin position="167"/>
        <end position="203"/>
    </location>
</feature>
<keyword evidence="4" id="KW-1185">Reference proteome</keyword>
<dbReference type="PANTHER" id="PTHR39460:SF1">
    <property type="entry name" value="C6 TRANSCRIPTION FACTOR"/>
    <property type="match status" value="1"/>
</dbReference>
<evidence type="ECO:0000256" key="1">
    <source>
        <dbReference type="SAM" id="MobiDB-lite"/>
    </source>
</evidence>
<dbReference type="Pfam" id="PF24855">
    <property type="entry name" value="DUF7729"/>
    <property type="match status" value="1"/>
</dbReference>
<protein>
    <recommendedName>
        <fullName evidence="2">DUF7729 domain-containing protein</fullName>
    </recommendedName>
</protein>
<accession>A0ABR1K2Y2</accession>
<sequence>MNSLGERVGSSLEAGARSEKDEMLISDCSSLDVPSPLPSPDTSPSTPSSTSKSPSPSLPPSPSFHTPTFSTKALPTSVKHRIATRLKWPSVIIPFVLILVGASVRCISHPSMLDIVGLGSAEADVVQPVAGARNEFGLDESAVSIHKRQPAGSSISIFLPTATSSASSSGSTSGSPTSTSSGPIAVPTIPSSSSQPVLPTPFPQPWDTSGLTLNFSTQGCLGFFQNMTNTEAFRSCRNFGMLEAWSNDFTNAQTNLTLLNNILWGTCNPPLGADQCTANMRWFERELVKDDVCGKELDERNESVVRSRAALLAYPLLLSTSCLSLSNTNVYCYVSSIAAGASGTSDIFLYSLPLGDQFPNGTSIKPSCSPCEKNLLGVFGGQLMQGSTSSSITSDPDATLNKDDTSSVIGLKETYQNAVNTVEATCGQGFVQIQGAQGSHSSGGVEMKTRGMGRMGWFIVVGLGVIGAGYGW</sequence>
<reference evidence="3 4" key="1">
    <citation type="submission" date="2024-01" db="EMBL/GenBank/DDBJ databases">
        <title>A draft genome for the cacao thread blight pathogen Marasmiellus scandens.</title>
        <authorList>
            <person name="Baruah I.K."/>
            <person name="Leung J."/>
            <person name="Bukari Y."/>
            <person name="Amoako-Attah I."/>
            <person name="Meinhardt L.W."/>
            <person name="Bailey B.A."/>
            <person name="Cohen S.P."/>
        </authorList>
    </citation>
    <scope>NUCLEOTIDE SEQUENCE [LARGE SCALE GENOMIC DNA]</scope>
    <source>
        <strain evidence="3 4">GH-19</strain>
    </source>
</reference>
<feature type="domain" description="DUF7729" evidence="2">
    <location>
        <begin position="201"/>
        <end position="383"/>
    </location>
</feature>
<evidence type="ECO:0000313" key="3">
    <source>
        <dbReference type="EMBL" id="KAK7471915.1"/>
    </source>
</evidence>
<feature type="region of interest" description="Disordered" evidence="1">
    <location>
        <begin position="1"/>
        <end position="70"/>
    </location>
</feature>